<dbReference type="InterPro" id="IPR022898">
    <property type="entry name" value="RNase_HII"/>
</dbReference>
<evidence type="ECO:0000256" key="8">
    <source>
        <dbReference type="ARBA" id="ARBA00022490"/>
    </source>
</evidence>
<evidence type="ECO:0000256" key="15">
    <source>
        <dbReference type="PROSITE-ProRule" id="PRU01319"/>
    </source>
</evidence>
<evidence type="ECO:0000259" key="17">
    <source>
        <dbReference type="PROSITE" id="PS51975"/>
    </source>
</evidence>
<evidence type="ECO:0000256" key="16">
    <source>
        <dbReference type="RuleBase" id="RU003515"/>
    </source>
</evidence>
<evidence type="ECO:0000256" key="1">
    <source>
        <dbReference type="ARBA" id="ARBA00000077"/>
    </source>
</evidence>
<comment type="cofactor">
    <cofactor evidence="2">
        <name>Mg(2+)</name>
        <dbReference type="ChEBI" id="CHEBI:18420"/>
    </cofactor>
</comment>
<dbReference type="GO" id="GO:0003723">
    <property type="term" value="F:RNA binding"/>
    <property type="evidence" value="ECO:0007669"/>
    <property type="project" value="UniProtKB-UniRule"/>
</dbReference>
<evidence type="ECO:0000256" key="6">
    <source>
        <dbReference type="ARBA" id="ARBA00012180"/>
    </source>
</evidence>
<comment type="cofactor">
    <cofactor evidence="14 15">
        <name>Mn(2+)</name>
        <dbReference type="ChEBI" id="CHEBI:29035"/>
    </cofactor>
    <cofactor evidence="14 15">
        <name>Mg(2+)</name>
        <dbReference type="ChEBI" id="CHEBI:18420"/>
    </cofactor>
    <text evidence="14 15">Manganese or magnesium. Binds 1 divalent metal ion per monomer in the absence of substrate. May bind a second metal ion after substrate binding.</text>
</comment>
<dbReference type="InterPro" id="IPR036397">
    <property type="entry name" value="RNaseH_sf"/>
</dbReference>
<evidence type="ECO:0000256" key="10">
    <source>
        <dbReference type="ARBA" id="ARBA00022723"/>
    </source>
</evidence>
<dbReference type="Proteomes" id="UP000478636">
    <property type="component" value="Unassembled WGS sequence"/>
</dbReference>
<keyword evidence="10 14" id="KW-0479">Metal-binding</keyword>
<dbReference type="Pfam" id="PF01351">
    <property type="entry name" value="RNase_HII"/>
    <property type="match status" value="1"/>
</dbReference>
<dbReference type="EC" id="3.1.26.4" evidence="6 14"/>
<dbReference type="Gene3D" id="3.30.420.10">
    <property type="entry name" value="Ribonuclease H-like superfamily/Ribonuclease H"/>
    <property type="match status" value="1"/>
</dbReference>
<evidence type="ECO:0000256" key="13">
    <source>
        <dbReference type="ARBA" id="ARBA00023211"/>
    </source>
</evidence>
<keyword evidence="8 14" id="KW-0963">Cytoplasm</keyword>
<comment type="function">
    <text evidence="3 14 16">Endonuclease that specifically degrades the RNA of RNA-DNA hybrids.</text>
</comment>
<evidence type="ECO:0000256" key="12">
    <source>
        <dbReference type="ARBA" id="ARBA00022801"/>
    </source>
</evidence>
<reference evidence="18 19" key="1">
    <citation type="submission" date="2019-12" db="EMBL/GenBank/DDBJ databases">
        <title>Complete genome sequence of Leuconostoc lactis strain AVN1 provides insights into metabolic potential.</title>
        <authorList>
            <person name="Besrour N."/>
            <person name="Najjari A."/>
            <person name="Fhoula I."/>
            <person name="Jaballah S."/>
            <person name="Klibi N."/>
            <person name="Ouzari H.I."/>
        </authorList>
    </citation>
    <scope>NUCLEOTIDE SEQUENCE [LARGE SCALE GENOMIC DNA]</scope>
    <source>
        <strain evidence="18 19">AVN1</strain>
    </source>
</reference>
<organism evidence="18 19">
    <name type="scientific">Leuconostoc lactis</name>
    <dbReference type="NCBI Taxonomy" id="1246"/>
    <lineage>
        <taxon>Bacteria</taxon>
        <taxon>Bacillati</taxon>
        <taxon>Bacillota</taxon>
        <taxon>Bacilli</taxon>
        <taxon>Lactobacillales</taxon>
        <taxon>Lactobacillaceae</taxon>
        <taxon>Leuconostoc</taxon>
    </lineage>
</organism>
<evidence type="ECO:0000256" key="5">
    <source>
        <dbReference type="ARBA" id="ARBA00007383"/>
    </source>
</evidence>
<dbReference type="HAMAP" id="MF_00052_B">
    <property type="entry name" value="RNase_HII_B"/>
    <property type="match status" value="1"/>
</dbReference>
<dbReference type="InterPro" id="IPR024567">
    <property type="entry name" value="RNase_HII/HIII_dom"/>
</dbReference>
<evidence type="ECO:0000256" key="7">
    <source>
        <dbReference type="ARBA" id="ARBA00019179"/>
    </source>
</evidence>
<keyword evidence="13 14" id="KW-0464">Manganese</keyword>
<comment type="catalytic activity">
    <reaction evidence="1 14 15 16">
        <text>Endonucleolytic cleavage to 5'-phosphomonoester.</text>
        <dbReference type="EC" id="3.1.26.4"/>
    </reaction>
</comment>
<dbReference type="GO" id="GO:0030145">
    <property type="term" value="F:manganese ion binding"/>
    <property type="evidence" value="ECO:0007669"/>
    <property type="project" value="UniProtKB-UniRule"/>
</dbReference>
<evidence type="ECO:0000256" key="3">
    <source>
        <dbReference type="ARBA" id="ARBA00004065"/>
    </source>
</evidence>
<dbReference type="SUPFAM" id="SSF53098">
    <property type="entry name" value="Ribonuclease H-like"/>
    <property type="match status" value="1"/>
</dbReference>
<keyword evidence="12 14" id="KW-0378">Hydrolase</keyword>
<protein>
    <recommendedName>
        <fullName evidence="7 14">Ribonuclease HII</fullName>
        <shortName evidence="14">RNase HII</shortName>
        <ecNumber evidence="6 14">3.1.26.4</ecNumber>
    </recommendedName>
</protein>
<dbReference type="PANTHER" id="PTHR10954">
    <property type="entry name" value="RIBONUCLEASE H2 SUBUNIT A"/>
    <property type="match status" value="1"/>
</dbReference>
<evidence type="ECO:0000256" key="4">
    <source>
        <dbReference type="ARBA" id="ARBA00004496"/>
    </source>
</evidence>
<dbReference type="InterPro" id="IPR001352">
    <property type="entry name" value="RNase_HII/HIII"/>
</dbReference>
<dbReference type="PANTHER" id="PTHR10954:SF18">
    <property type="entry name" value="RIBONUCLEASE HII"/>
    <property type="match status" value="1"/>
</dbReference>
<comment type="caution">
    <text evidence="18">The sequence shown here is derived from an EMBL/GenBank/DDBJ whole genome shotgun (WGS) entry which is preliminary data.</text>
</comment>
<dbReference type="InterPro" id="IPR012337">
    <property type="entry name" value="RNaseH-like_sf"/>
</dbReference>
<evidence type="ECO:0000313" key="18">
    <source>
        <dbReference type="EMBL" id="MWN21196.1"/>
    </source>
</evidence>
<proteinExistence type="inferred from homology"/>
<dbReference type="GO" id="GO:0032299">
    <property type="term" value="C:ribonuclease H2 complex"/>
    <property type="evidence" value="ECO:0007669"/>
    <property type="project" value="TreeGrafter"/>
</dbReference>
<feature type="domain" description="RNase H type-2" evidence="17">
    <location>
        <begin position="71"/>
        <end position="258"/>
    </location>
</feature>
<dbReference type="AlphaFoldDB" id="A0A6L7A6H8"/>
<evidence type="ECO:0000256" key="9">
    <source>
        <dbReference type="ARBA" id="ARBA00022722"/>
    </source>
</evidence>
<dbReference type="GO" id="GO:0043137">
    <property type="term" value="P:DNA replication, removal of RNA primer"/>
    <property type="evidence" value="ECO:0007669"/>
    <property type="project" value="TreeGrafter"/>
</dbReference>
<keyword evidence="11 14" id="KW-0255">Endonuclease</keyword>
<dbReference type="NCBIfam" id="NF000595">
    <property type="entry name" value="PRK00015.1-3"/>
    <property type="match status" value="1"/>
</dbReference>
<evidence type="ECO:0000256" key="14">
    <source>
        <dbReference type="HAMAP-Rule" id="MF_00052"/>
    </source>
</evidence>
<name>A0A6L7A6H8_LEULA</name>
<feature type="binding site" evidence="14 15">
    <location>
        <position position="78"/>
    </location>
    <ligand>
        <name>a divalent metal cation</name>
        <dbReference type="ChEBI" id="CHEBI:60240"/>
    </ligand>
</feature>
<dbReference type="GO" id="GO:0006298">
    <property type="term" value="P:mismatch repair"/>
    <property type="evidence" value="ECO:0007669"/>
    <property type="project" value="TreeGrafter"/>
</dbReference>
<dbReference type="PROSITE" id="PS51975">
    <property type="entry name" value="RNASE_H_2"/>
    <property type="match status" value="1"/>
</dbReference>
<gene>
    <name evidence="14" type="primary">rnhB</name>
    <name evidence="18" type="ORF">GQS40_05865</name>
</gene>
<evidence type="ECO:0000256" key="11">
    <source>
        <dbReference type="ARBA" id="ARBA00022759"/>
    </source>
</evidence>
<sequence length="258" mass="28299">MAETIAQIKNNLKAITDPADPRLVNWRQDSRSGVQQALQQWDKQQLKLAAKRENFKIRFTFEAQQWDQGLSHVAGVDEVGRGPLAGPVVAAAVILPHDFAELDVIDSKQLSEKMRDQLFDRIIAQALSIGIGVVDATVIDDINIYEAARLAMTQAVAELAPEPDYLLIDAMTLQTDIPQLSLIKGDARSNSIAAASIIAKVTRDRMMADYDRQYPGYGFAQHAGYGTKAHLAALAELGVTPIHRRSFGPVKSVIADKK</sequence>
<evidence type="ECO:0000256" key="2">
    <source>
        <dbReference type="ARBA" id="ARBA00001946"/>
    </source>
</evidence>
<accession>A0A6L7A6H8</accession>
<feature type="binding site" evidence="14 15">
    <location>
        <position position="77"/>
    </location>
    <ligand>
        <name>a divalent metal cation</name>
        <dbReference type="ChEBI" id="CHEBI:60240"/>
    </ligand>
</feature>
<feature type="binding site" evidence="14 15">
    <location>
        <position position="169"/>
    </location>
    <ligand>
        <name>a divalent metal cation</name>
        <dbReference type="ChEBI" id="CHEBI:60240"/>
    </ligand>
</feature>
<keyword evidence="9 14" id="KW-0540">Nuclease</keyword>
<dbReference type="GO" id="GO:0004523">
    <property type="term" value="F:RNA-DNA hybrid ribonuclease activity"/>
    <property type="evidence" value="ECO:0007669"/>
    <property type="project" value="UniProtKB-UniRule"/>
</dbReference>
<comment type="similarity">
    <text evidence="5 14 16">Belongs to the RNase HII family.</text>
</comment>
<dbReference type="EMBL" id="WSZI01000013">
    <property type="protein sequence ID" value="MWN21196.1"/>
    <property type="molecule type" value="Genomic_DNA"/>
</dbReference>
<dbReference type="FunFam" id="3.30.420.10:FF:000006">
    <property type="entry name" value="Ribonuclease HII"/>
    <property type="match status" value="1"/>
</dbReference>
<evidence type="ECO:0000313" key="19">
    <source>
        <dbReference type="Proteomes" id="UP000478636"/>
    </source>
</evidence>
<dbReference type="GO" id="GO:0005737">
    <property type="term" value="C:cytoplasm"/>
    <property type="evidence" value="ECO:0007669"/>
    <property type="project" value="UniProtKB-SubCell"/>
</dbReference>
<comment type="subcellular location">
    <subcellularLocation>
        <location evidence="4 14">Cytoplasm</location>
    </subcellularLocation>
</comment>
<dbReference type="CDD" id="cd07182">
    <property type="entry name" value="RNase_HII_bacteria_HII_like"/>
    <property type="match status" value="1"/>
</dbReference>
<dbReference type="NCBIfam" id="NF000594">
    <property type="entry name" value="PRK00015.1-1"/>
    <property type="match status" value="1"/>
</dbReference>
<dbReference type="RefSeq" id="WP_252968194.1">
    <property type="nucleotide sequence ID" value="NZ_DAITWI010000001.1"/>
</dbReference>